<accession>A0A502FVN8</accession>
<comment type="caution">
    <text evidence="1">The sequence shown here is derived from an EMBL/GenBank/DDBJ whole genome shotgun (WGS) entry which is preliminary data.</text>
</comment>
<dbReference type="RefSeq" id="WP_140884733.1">
    <property type="nucleotide sequence ID" value="NZ_RCZP01000016.1"/>
</dbReference>
<proteinExistence type="predicted"/>
<dbReference type="Gene3D" id="3.40.50.1110">
    <property type="entry name" value="SGNH hydrolase"/>
    <property type="match status" value="1"/>
</dbReference>
<dbReference type="SUPFAM" id="SSF56784">
    <property type="entry name" value="HAD-like"/>
    <property type="match status" value="1"/>
</dbReference>
<keyword evidence="2" id="KW-1185">Reference proteome</keyword>
<evidence type="ECO:0000313" key="2">
    <source>
        <dbReference type="Proteomes" id="UP000317078"/>
    </source>
</evidence>
<dbReference type="Gene3D" id="3.40.50.1000">
    <property type="entry name" value="HAD superfamily/HAD-like"/>
    <property type="match status" value="1"/>
</dbReference>
<name>A0A502FVN8_9PROT</name>
<dbReference type="OrthoDB" id="323926at2"/>
<evidence type="ECO:0000313" key="1">
    <source>
        <dbReference type="EMBL" id="TPG53501.1"/>
    </source>
</evidence>
<dbReference type="NCBIfam" id="TIGR01686">
    <property type="entry name" value="FkbH"/>
    <property type="match status" value="1"/>
</dbReference>
<dbReference type="NCBIfam" id="TIGR01681">
    <property type="entry name" value="HAD-SF-IIIC"/>
    <property type="match status" value="1"/>
</dbReference>
<dbReference type="GO" id="GO:0016788">
    <property type="term" value="F:hydrolase activity, acting on ester bonds"/>
    <property type="evidence" value="ECO:0007669"/>
    <property type="project" value="UniProtKB-ARBA"/>
</dbReference>
<organism evidence="1 2">
    <name type="scientific">Muricoccus nepalensis</name>
    <dbReference type="NCBI Taxonomy" id="1854500"/>
    <lineage>
        <taxon>Bacteria</taxon>
        <taxon>Pseudomonadati</taxon>
        <taxon>Pseudomonadota</taxon>
        <taxon>Alphaproteobacteria</taxon>
        <taxon>Acetobacterales</taxon>
        <taxon>Roseomonadaceae</taxon>
        <taxon>Muricoccus</taxon>
    </lineage>
</organism>
<dbReference type="InterPro" id="IPR036412">
    <property type="entry name" value="HAD-like_sf"/>
</dbReference>
<protein>
    <submittedName>
        <fullName evidence="1">HAD-IIIC family phosphatase</fullName>
    </submittedName>
</protein>
<reference evidence="1 2" key="1">
    <citation type="journal article" date="2019" name="Environ. Microbiol.">
        <title>Species interactions and distinct microbial communities in high Arctic permafrost affected cryosols are associated with the CH4 and CO2 gas fluxes.</title>
        <authorList>
            <person name="Altshuler I."/>
            <person name="Hamel J."/>
            <person name="Turney S."/>
            <person name="Magnuson E."/>
            <person name="Levesque R."/>
            <person name="Greer C."/>
            <person name="Whyte L.G."/>
        </authorList>
    </citation>
    <scope>NUCLEOTIDE SEQUENCE [LARGE SCALE GENOMIC DNA]</scope>
    <source>
        <strain evidence="1 2">S9.3B</strain>
    </source>
</reference>
<dbReference type="Proteomes" id="UP000317078">
    <property type="component" value="Unassembled WGS sequence"/>
</dbReference>
<sequence length="661" mass="72920">MAHLDQPVTEEDVERVFQAILHRPVNNDDWKRRVVGSGVRCGDFVASVRNLPEMAAKVMRAAGVTPPSPDRVPDARFRLPDHLRVTRPGPPRFLLIGSCLMDRWPAFIAAGMPGVSIERIVFNNASPLPPLGAAEARGYDFQILQLPLRSILPEAALMSMRAGDVAGYEALFERACHLLRVNLEALAAYNRQHGIPSYLLGFHTPLQNPLGRAQKRYCLSNAVYFIEQLNRRLHEEAARYANMTVIDTDAIAATFGKRYFGDDFLAHLSHGSVITGLAMPGDEARLEPVGKVEDLYAPDVARVVLEIFREVMALRRAEAATDAVKLVILDLDDTLWRGVAAEADDPGPELTEGWPLGILEAVSYLWRRGVLLAIVSRNEEAVARALWDRLYGKRFPMENFVALRINRAPKAENVAAILAEVNLLPESVLFVDDNPQERAAVRQAFPGLRAIDAPLAEWRRILLWAPELQRAVITEEAAARGEMVKAQIAREAVRAGMGHEDFLASLGVAILPHLVREAADPRFARCVELLNKTNQFNTTGRRWEAAELGALLAEGGFLIALEVSDRFTRYGITGLAVVRGDTVEQFVLSCRVFGMGIEQAAMAIAQGRIEGPMRGLVRPTERNRLSLGLYEALGFQAGPDGTWLGPDRALELPPHVSLVPA</sequence>
<dbReference type="InterPro" id="IPR010037">
    <property type="entry name" value="FkbH_domain"/>
</dbReference>
<dbReference type="AlphaFoldDB" id="A0A502FVN8"/>
<gene>
    <name evidence="1" type="ORF">EAH89_16125</name>
</gene>
<dbReference type="InterPro" id="IPR023214">
    <property type="entry name" value="HAD_sf"/>
</dbReference>
<dbReference type="EMBL" id="RCZP01000016">
    <property type="protein sequence ID" value="TPG53501.1"/>
    <property type="molecule type" value="Genomic_DNA"/>
</dbReference>
<dbReference type="InterPro" id="IPR036514">
    <property type="entry name" value="SGNH_hydro_sf"/>
</dbReference>
<dbReference type="InterPro" id="IPR010033">
    <property type="entry name" value="HAD_SF_ppase_IIIC"/>
</dbReference>